<dbReference type="InterPro" id="IPR036388">
    <property type="entry name" value="WH-like_DNA-bd_sf"/>
</dbReference>
<dbReference type="Pfam" id="PF13518">
    <property type="entry name" value="HTH_28"/>
    <property type="match status" value="1"/>
</dbReference>
<keyword evidence="4" id="KW-0804">Transcription</keyword>
<proteinExistence type="inferred from homology"/>
<dbReference type="Proteomes" id="UP000823823">
    <property type="component" value="Unassembled WGS sequence"/>
</dbReference>
<dbReference type="GO" id="GO:0030246">
    <property type="term" value="F:carbohydrate binding"/>
    <property type="evidence" value="ECO:0007669"/>
    <property type="project" value="InterPro"/>
</dbReference>
<evidence type="ECO:0000256" key="3">
    <source>
        <dbReference type="ARBA" id="ARBA00023125"/>
    </source>
</evidence>
<reference evidence="7" key="1">
    <citation type="journal article" date="2021" name="PeerJ">
        <title>Extensive microbial diversity within the chicken gut microbiome revealed by metagenomics and culture.</title>
        <authorList>
            <person name="Gilroy R."/>
            <person name="Ravi A."/>
            <person name="Getino M."/>
            <person name="Pursley I."/>
            <person name="Horton D.L."/>
            <person name="Alikhan N.F."/>
            <person name="Baker D."/>
            <person name="Gharbi K."/>
            <person name="Hall N."/>
            <person name="Watson M."/>
            <person name="Adriaenssens E.M."/>
            <person name="Foster-Nyarko E."/>
            <person name="Jarju S."/>
            <person name="Secka A."/>
            <person name="Antonio M."/>
            <person name="Oren A."/>
            <person name="Chaudhuri R.R."/>
            <person name="La Ragione R."/>
            <person name="Hildebrand F."/>
            <person name="Pallen M.J."/>
        </authorList>
    </citation>
    <scope>NUCLEOTIDE SEQUENCE</scope>
    <source>
        <strain evidence="7">ChiHjej13B12-24818</strain>
    </source>
</reference>
<comment type="similarity">
    <text evidence="1">Belongs to the SorC transcriptional regulatory family.</text>
</comment>
<reference evidence="7" key="2">
    <citation type="submission" date="2021-04" db="EMBL/GenBank/DDBJ databases">
        <authorList>
            <person name="Gilroy R."/>
        </authorList>
    </citation>
    <scope>NUCLEOTIDE SEQUENCE</scope>
    <source>
        <strain evidence="7">ChiHjej13B12-24818</strain>
    </source>
</reference>
<dbReference type="AlphaFoldDB" id="A0A9D2LCF6"/>
<protein>
    <submittedName>
        <fullName evidence="7">Helix-turn-helix domain-containing protein</fullName>
    </submittedName>
</protein>
<dbReference type="SUPFAM" id="SSF46689">
    <property type="entry name" value="Homeodomain-like"/>
    <property type="match status" value="1"/>
</dbReference>
<dbReference type="SUPFAM" id="SSF100950">
    <property type="entry name" value="NagB/RpiA/CoA transferase-like"/>
    <property type="match status" value="1"/>
</dbReference>
<dbReference type="InterPro" id="IPR007324">
    <property type="entry name" value="Sugar-bd_dom_put"/>
</dbReference>
<evidence type="ECO:0000256" key="1">
    <source>
        <dbReference type="ARBA" id="ARBA00010466"/>
    </source>
</evidence>
<gene>
    <name evidence="7" type="ORF">H9786_05660</name>
</gene>
<feature type="domain" description="Sugar-binding" evidence="5">
    <location>
        <begin position="75"/>
        <end position="326"/>
    </location>
</feature>
<dbReference type="EMBL" id="DWZH01000038">
    <property type="protein sequence ID" value="HJB10003.1"/>
    <property type="molecule type" value="Genomic_DNA"/>
</dbReference>
<comment type="caution">
    <text evidence="7">The sequence shown here is derived from an EMBL/GenBank/DDBJ whole genome shotgun (WGS) entry which is preliminary data.</text>
</comment>
<keyword evidence="2" id="KW-0805">Transcription regulation</keyword>
<dbReference type="InterPro" id="IPR051054">
    <property type="entry name" value="SorC_transcr_regulators"/>
</dbReference>
<name>A0A9D2LCF6_9MICO</name>
<accession>A0A9D2LCF6</accession>
<evidence type="ECO:0000259" key="5">
    <source>
        <dbReference type="Pfam" id="PF04198"/>
    </source>
</evidence>
<dbReference type="InterPro" id="IPR009057">
    <property type="entry name" value="Homeodomain-like_sf"/>
</dbReference>
<evidence type="ECO:0000313" key="7">
    <source>
        <dbReference type="EMBL" id="HJB10003.1"/>
    </source>
</evidence>
<evidence type="ECO:0000259" key="6">
    <source>
        <dbReference type="Pfam" id="PF13518"/>
    </source>
</evidence>
<dbReference type="PANTHER" id="PTHR34294">
    <property type="entry name" value="TRANSCRIPTIONAL REGULATOR-RELATED"/>
    <property type="match status" value="1"/>
</dbReference>
<organism evidence="7 8">
    <name type="scientific">Candidatus Brachybacterium merdavium</name>
    <dbReference type="NCBI Taxonomy" id="2838513"/>
    <lineage>
        <taxon>Bacteria</taxon>
        <taxon>Bacillati</taxon>
        <taxon>Actinomycetota</taxon>
        <taxon>Actinomycetes</taxon>
        <taxon>Micrococcales</taxon>
        <taxon>Dermabacteraceae</taxon>
        <taxon>Brachybacterium</taxon>
    </lineage>
</organism>
<dbReference type="PANTHER" id="PTHR34294:SF1">
    <property type="entry name" value="TRANSCRIPTIONAL REGULATOR LSRR"/>
    <property type="match status" value="1"/>
</dbReference>
<evidence type="ECO:0000313" key="8">
    <source>
        <dbReference type="Proteomes" id="UP000823823"/>
    </source>
</evidence>
<sequence>MTPAEPIPSRMTSFSQDDRGLRAAVAYYLEGKTMDAIARELQVSRATVSRLLARARAEGIVEITVFTPGAQASCLSTELRDRHGVETLVVPLPKESSVEERHARTAEAAAEVLRQVVTSDAVLAVAWGTMTQAISLHLRPKGVTNCYVVQVNGMGNGAGIGVHYAHALMDRFGRAFGARVQENPLPLFLDSARAVAMLRMDRLVSRVTQTIENADVFVFSVGTVTEGMPSAPHLYGNYLGDADYASLHADGAVGDIATTFFDGDGCSDSIRLNARSTGPDLEALRSVSRRICVVSGVHKIEALRAALAGAYITDLIIDEHTAHALLDPDR</sequence>
<keyword evidence="3" id="KW-0238">DNA-binding</keyword>
<dbReference type="InterPro" id="IPR055247">
    <property type="entry name" value="InsJ-like_HTH"/>
</dbReference>
<dbReference type="Pfam" id="PF04198">
    <property type="entry name" value="Sugar-bind"/>
    <property type="match status" value="1"/>
</dbReference>
<dbReference type="Gene3D" id="1.10.10.10">
    <property type="entry name" value="Winged helix-like DNA-binding domain superfamily/Winged helix DNA-binding domain"/>
    <property type="match status" value="1"/>
</dbReference>
<evidence type="ECO:0000256" key="4">
    <source>
        <dbReference type="ARBA" id="ARBA00023163"/>
    </source>
</evidence>
<feature type="domain" description="Insertion element IS150 protein InsJ-like helix-turn-helix" evidence="6">
    <location>
        <begin position="23"/>
        <end position="60"/>
    </location>
</feature>
<dbReference type="GO" id="GO:0003677">
    <property type="term" value="F:DNA binding"/>
    <property type="evidence" value="ECO:0007669"/>
    <property type="project" value="UniProtKB-KW"/>
</dbReference>
<dbReference type="Gene3D" id="3.40.50.1360">
    <property type="match status" value="1"/>
</dbReference>
<evidence type="ECO:0000256" key="2">
    <source>
        <dbReference type="ARBA" id="ARBA00023015"/>
    </source>
</evidence>
<dbReference type="InterPro" id="IPR037171">
    <property type="entry name" value="NagB/RpiA_transferase-like"/>
</dbReference>